<dbReference type="Proteomes" id="UP000286134">
    <property type="component" value="Unassembled WGS sequence"/>
</dbReference>
<accession>A0A420HSK4</accession>
<evidence type="ECO:0000313" key="2">
    <source>
        <dbReference type="EMBL" id="RKF60402.1"/>
    </source>
</evidence>
<dbReference type="AlphaFoldDB" id="A0A420HSK4"/>
<comment type="caution">
    <text evidence="2">The sequence shown here is derived from an EMBL/GenBank/DDBJ whole genome shotgun (WGS) entry which is preliminary data.</text>
</comment>
<evidence type="ECO:0000313" key="3">
    <source>
        <dbReference type="Proteomes" id="UP000286134"/>
    </source>
</evidence>
<protein>
    <submittedName>
        <fullName evidence="2">Uncharacterized protein</fullName>
    </submittedName>
</protein>
<proteinExistence type="predicted"/>
<evidence type="ECO:0000256" key="1">
    <source>
        <dbReference type="SAM" id="MobiDB-lite"/>
    </source>
</evidence>
<keyword evidence="3" id="KW-1185">Reference proteome</keyword>
<dbReference type="EMBL" id="MCFK01005138">
    <property type="protein sequence ID" value="RKF60402.1"/>
    <property type="molecule type" value="Genomic_DNA"/>
</dbReference>
<reference evidence="2 3" key="1">
    <citation type="journal article" date="2018" name="BMC Genomics">
        <title>Comparative genome analyses reveal sequence features reflecting distinct modes of host-adaptation between dicot and monocot powdery mildew.</title>
        <authorList>
            <person name="Wu Y."/>
            <person name="Ma X."/>
            <person name="Pan Z."/>
            <person name="Kale S.D."/>
            <person name="Song Y."/>
            <person name="King H."/>
            <person name="Zhang Q."/>
            <person name="Presley C."/>
            <person name="Deng X."/>
            <person name="Wei C.I."/>
            <person name="Xiao S."/>
        </authorList>
    </citation>
    <scope>NUCLEOTIDE SEQUENCE [LARGE SCALE GENOMIC DNA]</scope>
    <source>
        <strain evidence="2">UMSG2</strain>
    </source>
</reference>
<sequence length="210" mass="23927">MPYQPNPPPPFGHPFMTIPNHQNLTALPVSRNESESVLDNCFRALKVENDELRKEEDNLRQGMNMFRHPTLPPRPPTAEINTPVLPISSIRTQKLSLRTFLLSINKIVTVNSENPWTVVGSSRTKSKKTQGSHSFPTPLKTLRLERERRSIFRWRAKVPPSTQNVAIEIFCRPNKALQGKRLPAYIHFLKLGYKSAGNLTGLVLENNMQI</sequence>
<organism evidence="2 3">
    <name type="scientific">Erysiphe neolycopersici</name>
    <dbReference type="NCBI Taxonomy" id="212602"/>
    <lineage>
        <taxon>Eukaryota</taxon>
        <taxon>Fungi</taxon>
        <taxon>Dikarya</taxon>
        <taxon>Ascomycota</taxon>
        <taxon>Pezizomycotina</taxon>
        <taxon>Leotiomycetes</taxon>
        <taxon>Erysiphales</taxon>
        <taxon>Erysiphaceae</taxon>
        <taxon>Erysiphe</taxon>
    </lineage>
</organism>
<feature type="region of interest" description="Disordered" evidence="1">
    <location>
        <begin position="118"/>
        <end position="137"/>
    </location>
</feature>
<gene>
    <name evidence="2" type="ORF">OnM2_051075</name>
</gene>
<name>A0A420HSK4_9PEZI</name>